<feature type="compositionally biased region" description="Polar residues" evidence="1">
    <location>
        <begin position="19"/>
        <end position="37"/>
    </location>
</feature>
<keyword evidence="3" id="KW-1185">Reference proteome</keyword>
<dbReference type="EMBL" id="SRLO01000240">
    <property type="protein sequence ID" value="TNN65141.1"/>
    <property type="molecule type" value="Genomic_DNA"/>
</dbReference>
<dbReference type="AlphaFoldDB" id="A0A4Z2HHQ7"/>
<gene>
    <name evidence="2" type="ORF">EYF80_024650</name>
</gene>
<proteinExistence type="predicted"/>
<dbReference type="Proteomes" id="UP000314294">
    <property type="component" value="Unassembled WGS sequence"/>
</dbReference>
<comment type="caution">
    <text evidence="2">The sequence shown here is derived from an EMBL/GenBank/DDBJ whole genome shotgun (WGS) entry which is preliminary data.</text>
</comment>
<protein>
    <submittedName>
        <fullName evidence="2">Uncharacterized protein</fullName>
    </submittedName>
</protein>
<evidence type="ECO:0000313" key="2">
    <source>
        <dbReference type="EMBL" id="TNN65141.1"/>
    </source>
</evidence>
<evidence type="ECO:0000313" key="3">
    <source>
        <dbReference type="Proteomes" id="UP000314294"/>
    </source>
</evidence>
<reference evidence="2 3" key="1">
    <citation type="submission" date="2019-03" db="EMBL/GenBank/DDBJ databases">
        <title>First draft genome of Liparis tanakae, snailfish: a comprehensive survey of snailfish specific genes.</title>
        <authorList>
            <person name="Kim W."/>
            <person name="Song I."/>
            <person name="Jeong J.-H."/>
            <person name="Kim D."/>
            <person name="Kim S."/>
            <person name="Ryu S."/>
            <person name="Song J.Y."/>
            <person name="Lee S.K."/>
        </authorList>
    </citation>
    <scope>NUCLEOTIDE SEQUENCE [LARGE SCALE GENOMIC DNA]</scope>
    <source>
        <tissue evidence="2">Muscle</tissue>
    </source>
</reference>
<organism evidence="2 3">
    <name type="scientific">Liparis tanakae</name>
    <name type="common">Tanaka's snailfish</name>
    <dbReference type="NCBI Taxonomy" id="230148"/>
    <lineage>
        <taxon>Eukaryota</taxon>
        <taxon>Metazoa</taxon>
        <taxon>Chordata</taxon>
        <taxon>Craniata</taxon>
        <taxon>Vertebrata</taxon>
        <taxon>Euteleostomi</taxon>
        <taxon>Actinopterygii</taxon>
        <taxon>Neopterygii</taxon>
        <taxon>Teleostei</taxon>
        <taxon>Neoteleostei</taxon>
        <taxon>Acanthomorphata</taxon>
        <taxon>Eupercaria</taxon>
        <taxon>Perciformes</taxon>
        <taxon>Cottioidei</taxon>
        <taxon>Cottales</taxon>
        <taxon>Liparidae</taxon>
        <taxon>Liparis</taxon>
    </lineage>
</organism>
<sequence length="133" mass="14460">MSIFRPLPQDTFLITQFTVPDSSSSRQAETSPRGTPNNIPPCQCKSTTVLHMHTFNHLGLQHMQGVRIDLGDDNIPSVLIGRVHDPHPQLVSHDIDVGVPAPSAESAVQAQDSLIELVVVKGPELLLDACQHC</sequence>
<evidence type="ECO:0000256" key="1">
    <source>
        <dbReference type="SAM" id="MobiDB-lite"/>
    </source>
</evidence>
<name>A0A4Z2HHQ7_9TELE</name>
<feature type="region of interest" description="Disordered" evidence="1">
    <location>
        <begin position="19"/>
        <end position="40"/>
    </location>
</feature>
<accession>A0A4Z2HHQ7</accession>